<dbReference type="GO" id="GO:0008930">
    <property type="term" value="F:methylthioadenosine nucleosidase activity"/>
    <property type="evidence" value="ECO:0007669"/>
    <property type="project" value="TreeGrafter"/>
</dbReference>
<gene>
    <name evidence="2" type="ORF">MNBD_DELTA04-1512</name>
</gene>
<dbReference type="InterPro" id="IPR000845">
    <property type="entry name" value="Nucleoside_phosphorylase_d"/>
</dbReference>
<proteinExistence type="inferred from homology"/>
<keyword evidence="2" id="KW-0326">Glycosidase</keyword>
<accession>A0A3B0VPU7</accession>
<dbReference type="InterPro" id="IPR035994">
    <property type="entry name" value="Nucleoside_phosphorylase_sf"/>
</dbReference>
<dbReference type="PANTHER" id="PTHR46832">
    <property type="entry name" value="5'-METHYLTHIOADENOSINE/S-ADENOSYLHOMOCYSTEINE NUCLEOSIDASE"/>
    <property type="match status" value="1"/>
</dbReference>
<dbReference type="PANTHER" id="PTHR46832:SF2">
    <property type="entry name" value="FUTALOSINE HYDROLASE"/>
    <property type="match status" value="1"/>
</dbReference>
<dbReference type="GO" id="GO:0009234">
    <property type="term" value="P:menaquinone biosynthetic process"/>
    <property type="evidence" value="ECO:0007669"/>
    <property type="project" value="InterPro"/>
</dbReference>
<organism evidence="2">
    <name type="scientific">hydrothermal vent metagenome</name>
    <dbReference type="NCBI Taxonomy" id="652676"/>
    <lineage>
        <taxon>unclassified sequences</taxon>
        <taxon>metagenomes</taxon>
        <taxon>ecological metagenomes</taxon>
    </lineage>
</organism>
<dbReference type="NCBIfam" id="TIGR03664">
    <property type="entry name" value="fut_nucase"/>
    <property type="match status" value="1"/>
</dbReference>
<evidence type="ECO:0000313" key="2">
    <source>
        <dbReference type="EMBL" id="VAW40407.1"/>
    </source>
</evidence>
<dbReference type="HAMAP" id="MF_00991">
    <property type="entry name" value="MqnB"/>
    <property type="match status" value="1"/>
</dbReference>
<dbReference type="GO" id="GO:0019284">
    <property type="term" value="P:L-methionine salvage from S-adenosylmethionine"/>
    <property type="evidence" value="ECO:0007669"/>
    <property type="project" value="TreeGrafter"/>
</dbReference>
<dbReference type="EMBL" id="UOEY01000102">
    <property type="protein sequence ID" value="VAW40407.1"/>
    <property type="molecule type" value="Genomic_DNA"/>
</dbReference>
<dbReference type="GO" id="GO:0009116">
    <property type="term" value="P:nucleoside metabolic process"/>
    <property type="evidence" value="ECO:0007669"/>
    <property type="project" value="InterPro"/>
</dbReference>
<dbReference type="EC" id="3.2.2.26" evidence="2"/>
<reference evidence="2" key="1">
    <citation type="submission" date="2018-06" db="EMBL/GenBank/DDBJ databases">
        <authorList>
            <person name="Zhirakovskaya E."/>
        </authorList>
    </citation>
    <scope>NUCLEOTIDE SEQUENCE</scope>
</reference>
<evidence type="ECO:0000259" key="1">
    <source>
        <dbReference type="Pfam" id="PF01048"/>
    </source>
</evidence>
<dbReference type="Gene3D" id="3.40.50.1580">
    <property type="entry name" value="Nucleoside phosphorylase domain"/>
    <property type="match status" value="1"/>
</dbReference>
<feature type="domain" description="Nucleoside phosphorylase" evidence="1">
    <location>
        <begin position="27"/>
        <end position="217"/>
    </location>
</feature>
<dbReference type="InterPro" id="IPR019963">
    <property type="entry name" value="FL_hydrolase_MqnB"/>
</dbReference>
<keyword evidence="2" id="KW-0378">Hydrolase</keyword>
<dbReference type="AlphaFoldDB" id="A0A3B0VPU7"/>
<name>A0A3B0VPU7_9ZZZZ</name>
<dbReference type="GO" id="GO:0005829">
    <property type="term" value="C:cytosol"/>
    <property type="evidence" value="ECO:0007669"/>
    <property type="project" value="TreeGrafter"/>
</dbReference>
<dbReference type="Pfam" id="PF01048">
    <property type="entry name" value="PNP_UDP_1"/>
    <property type="match status" value="1"/>
</dbReference>
<dbReference type="SUPFAM" id="SSF53167">
    <property type="entry name" value="Purine and uridine phosphorylases"/>
    <property type="match status" value="1"/>
</dbReference>
<dbReference type="GO" id="GO:0008782">
    <property type="term" value="F:adenosylhomocysteine nucleosidase activity"/>
    <property type="evidence" value="ECO:0007669"/>
    <property type="project" value="TreeGrafter"/>
</dbReference>
<protein>
    <submittedName>
        <fullName evidence="2">Futalosine hydrolase</fullName>
        <ecNumber evidence="2">3.2.2.26</ecNumber>
    </submittedName>
</protein>
<sequence>MYLVTSATENEMQPFQAVCPGGEGVRQLVTGLGPLETAVRLHSWLSRYDGPVSGVINFGVAGAYTGSPGLASPGLLDICLAEREVLGDLGLCFADRIERFSDKKLRGCNTFTLNSELLDRARLALDAENIVFHSGTFITVNCASATARRGAMLAAAHRGLCENMEGAAVARVCEEFHLPCLELRCISNMVEDRDPGRWQLEKACVRAAEVTAVLVRHLPARPSRAAEE</sequence>